<evidence type="ECO:0000313" key="11">
    <source>
        <dbReference type="Proteomes" id="UP000248544"/>
    </source>
</evidence>
<dbReference type="SUPFAM" id="SSF55869">
    <property type="entry name" value="DNA topoisomerase I domain"/>
    <property type="match status" value="1"/>
</dbReference>
<comment type="caution">
    <text evidence="10">The sequence shown here is derived from an EMBL/GenBank/DDBJ whole genome shotgun (WGS) entry which is preliminary data.</text>
</comment>
<comment type="catalytic activity">
    <reaction evidence="1">
        <text>ATP-independent breakage of single-stranded DNA, followed by passage and rejoining.</text>
        <dbReference type="EC" id="5.6.2.1"/>
    </reaction>
</comment>
<dbReference type="InterPro" id="IPR014711">
    <property type="entry name" value="TopoI_cat_a-hlx-sub_euk"/>
</dbReference>
<accession>A0A2W2FYT6</accession>
<dbReference type="InterPro" id="IPR049331">
    <property type="entry name" value="Top1B_N_bact"/>
</dbReference>
<gene>
    <name evidence="10" type="ORF">C1I98_22410</name>
</gene>
<dbReference type="Proteomes" id="UP000248544">
    <property type="component" value="Unassembled WGS sequence"/>
</dbReference>
<dbReference type="Gene3D" id="3.90.15.10">
    <property type="entry name" value="Topoisomerase I, Chain A, domain 3"/>
    <property type="match status" value="1"/>
</dbReference>
<dbReference type="InterPro" id="IPR013500">
    <property type="entry name" value="TopoI_cat_euk"/>
</dbReference>
<evidence type="ECO:0000256" key="3">
    <source>
        <dbReference type="ARBA" id="ARBA00012891"/>
    </source>
</evidence>
<dbReference type="Gene3D" id="3.30.66.10">
    <property type="entry name" value="DNA topoisomerase I domain"/>
    <property type="match status" value="1"/>
</dbReference>
<evidence type="ECO:0000256" key="1">
    <source>
        <dbReference type="ARBA" id="ARBA00000213"/>
    </source>
</evidence>
<dbReference type="PRINTS" id="PR00416">
    <property type="entry name" value="EUTPISMRASEI"/>
</dbReference>
<dbReference type="EMBL" id="POUA01000188">
    <property type="protein sequence ID" value="PZG40891.1"/>
    <property type="molecule type" value="Genomic_DNA"/>
</dbReference>
<dbReference type="RefSeq" id="WP_111169404.1">
    <property type="nucleotide sequence ID" value="NZ_POUA01000188.1"/>
</dbReference>
<evidence type="ECO:0000313" key="10">
    <source>
        <dbReference type="EMBL" id="PZG40891.1"/>
    </source>
</evidence>
<evidence type="ECO:0000259" key="8">
    <source>
        <dbReference type="Pfam" id="PF01028"/>
    </source>
</evidence>
<evidence type="ECO:0000256" key="2">
    <source>
        <dbReference type="ARBA" id="ARBA00006645"/>
    </source>
</evidence>
<keyword evidence="11" id="KW-1185">Reference proteome</keyword>
<dbReference type="InterPro" id="IPR035447">
    <property type="entry name" value="DNA_topo_I_N_sf"/>
</dbReference>
<dbReference type="InterPro" id="IPR001631">
    <property type="entry name" value="TopoI"/>
</dbReference>
<evidence type="ECO:0000256" key="7">
    <source>
        <dbReference type="SAM" id="MobiDB-lite"/>
    </source>
</evidence>
<dbReference type="PROSITE" id="PS52038">
    <property type="entry name" value="TOPO_IB_2"/>
    <property type="match status" value="1"/>
</dbReference>
<sequence>MNGGLRQSDPNEPGILRRRRGRGFSYHLPGGEPVRDAGTLARIRALAVPPAWTEVWICASPDGHLQAVGTDAAGRRQYRYHDVWREQQDRLKFEHVLDVAEKLPAFRETVAGHLAGRGLTRHRVLAAAARILDTGFLRVGGAEYTDSFGLATLRTEHVRARNGVVACRYPGKGGKPHETILTDRDVCKVIRALLTRPDAGPELLRYRDARAGWRDVTSDDVNDYLKEVFGGEVTAKDFRTWHATVLAAVGLAVSAKASARAAARKRAIARVMAEVADYLGNTPAVARASYVDPRVIDRYEQGVTIGLGGLAGGDSVLATHGEPEQAVIGLLRAAPWPEPVT</sequence>
<dbReference type="Pfam" id="PF21338">
    <property type="entry name" value="Top1B_N_bact"/>
    <property type="match status" value="1"/>
</dbReference>
<evidence type="ECO:0000256" key="5">
    <source>
        <dbReference type="ARBA" id="ARBA00023125"/>
    </source>
</evidence>
<protein>
    <recommendedName>
        <fullName evidence="3">DNA topoisomerase</fullName>
        <ecNumber evidence="3">5.6.2.1</ecNumber>
    </recommendedName>
</protein>
<evidence type="ECO:0000256" key="6">
    <source>
        <dbReference type="ARBA" id="ARBA00023235"/>
    </source>
</evidence>
<reference evidence="10 11" key="1">
    <citation type="submission" date="2018-01" db="EMBL/GenBank/DDBJ databases">
        <title>Draft genome sequence of Sphaerisporangium sp. 7K107.</title>
        <authorList>
            <person name="Sahin N."/>
            <person name="Saygin H."/>
            <person name="Ay H."/>
        </authorList>
    </citation>
    <scope>NUCLEOTIDE SEQUENCE [LARGE SCALE GENOMIC DNA]</scope>
    <source>
        <strain evidence="10 11">7K107</strain>
    </source>
</reference>
<keyword evidence="5" id="KW-0238">DNA-binding</keyword>
<organism evidence="10 11">
    <name type="scientific">Spongiactinospora gelatinilytica</name>
    <dbReference type="NCBI Taxonomy" id="2666298"/>
    <lineage>
        <taxon>Bacteria</taxon>
        <taxon>Bacillati</taxon>
        <taxon>Actinomycetota</taxon>
        <taxon>Actinomycetes</taxon>
        <taxon>Streptosporangiales</taxon>
        <taxon>Streptosporangiaceae</taxon>
        <taxon>Spongiactinospora</taxon>
    </lineage>
</organism>
<feature type="domain" description="DNA topoisomerase I catalytic core eukaryotic-type" evidence="8">
    <location>
        <begin position="84"/>
        <end position="288"/>
    </location>
</feature>
<dbReference type="AlphaFoldDB" id="A0A2W2FYT6"/>
<comment type="similarity">
    <text evidence="2">Belongs to the type IB topoisomerase family.</text>
</comment>
<dbReference type="Pfam" id="PF01028">
    <property type="entry name" value="Topoisom_I"/>
    <property type="match status" value="1"/>
</dbReference>
<feature type="domain" description="DNA topoisomerase IB N-terminal" evidence="9">
    <location>
        <begin position="23"/>
        <end position="71"/>
    </location>
</feature>
<dbReference type="InterPro" id="IPR011010">
    <property type="entry name" value="DNA_brk_join_enz"/>
</dbReference>
<dbReference type="GO" id="GO:0003917">
    <property type="term" value="F:DNA topoisomerase type I (single strand cut, ATP-independent) activity"/>
    <property type="evidence" value="ECO:0007669"/>
    <property type="project" value="UniProtKB-EC"/>
</dbReference>
<dbReference type="GO" id="GO:0006265">
    <property type="term" value="P:DNA topological change"/>
    <property type="evidence" value="ECO:0007669"/>
    <property type="project" value="InterPro"/>
</dbReference>
<dbReference type="SUPFAM" id="SSF56349">
    <property type="entry name" value="DNA breaking-rejoining enzymes"/>
    <property type="match status" value="1"/>
</dbReference>
<evidence type="ECO:0000256" key="4">
    <source>
        <dbReference type="ARBA" id="ARBA00023029"/>
    </source>
</evidence>
<dbReference type="GO" id="GO:0003677">
    <property type="term" value="F:DNA binding"/>
    <property type="evidence" value="ECO:0007669"/>
    <property type="project" value="UniProtKB-KW"/>
</dbReference>
<dbReference type="EC" id="5.6.2.1" evidence="3"/>
<keyword evidence="4" id="KW-0799">Topoisomerase</keyword>
<name>A0A2W2FYT6_9ACTN</name>
<evidence type="ECO:0000259" key="9">
    <source>
        <dbReference type="Pfam" id="PF21338"/>
    </source>
</evidence>
<feature type="region of interest" description="Disordered" evidence="7">
    <location>
        <begin position="1"/>
        <end position="28"/>
    </location>
</feature>
<proteinExistence type="inferred from homology"/>
<dbReference type="Gene3D" id="1.10.132.120">
    <property type="match status" value="1"/>
</dbReference>
<keyword evidence="6 10" id="KW-0413">Isomerase</keyword>